<accession>A0A3B1BPY0</accession>
<dbReference type="InterPro" id="IPR023214">
    <property type="entry name" value="HAD_sf"/>
</dbReference>
<dbReference type="SUPFAM" id="SSF56784">
    <property type="entry name" value="HAD-like"/>
    <property type="match status" value="1"/>
</dbReference>
<dbReference type="InterPro" id="IPR006439">
    <property type="entry name" value="HAD-SF_hydro_IA"/>
</dbReference>
<reference evidence="1" key="1">
    <citation type="submission" date="2018-06" db="EMBL/GenBank/DDBJ databases">
        <authorList>
            <person name="Zhirakovskaya E."/>
        </authorList>
    </citation>
    <scope>NUCLEOTIDE SEQUENCE</scope>
</reference>
<dbReference type="PANTHER" id="PTHR43434">
    <property type="entry name" value="PHOSPHOGLYCOLATE PHOSPHATASE"/>
    <property type="match status" value="1"/>
</dbReference>
<dbReference type="EMBL" id="UOFZ01000168">
    <property type="protein sequence ID" value="VAX14263.1"/>
    <property type="molecule type" value="Genomic_DNA"/>
</dbReference>
<organism evidence="1">
    <name type="scientific">hydrothermal vent metagenome</name>
    <dbReference type="NCBI Taxonomy" id="652676"/>
    <lineage>
        <taxon>unclassified sequences</taxon>
        <taxon>metagenomes</taxon>
        <taxon>ecological metagenomes</taxon>
    </lineage>
</organism>
<dbReference type="PANTHER" id="PTHR43434:SF24">
    <property type="entry name" value="HYDROLASE-RELATED"/>
    <property type="match status" value="1"/>
</dbReference>
<dbReference type="SFLD" id="SFLDS00003">
    <property type="entry name" value="Haloacid_Dehalogenase"/>
    <property type="match status" value="1"/>
</dbReference>
<evidence type="ECO:0000313" key="1">
    <source>
        <dbReference type="EMBL" id="VAX14263.1"/>
    </source>
</evidence>
<dbReference type="InterPro" id="IPR050155">
    <property type="entry name" value="HAD-like_hydrolase_sf"/>
</dbReference>
<gene>
    <name evidence="1" type="ORF">MNBD_GAMMA24-1604</name>
</gene>
<proteinExistence type="predicted"/>
<name>A0A3B1BPY0_9ZZZZ</name>
<dbReference type="GO" id="GO:0005829">
    <property type="term" value="C:cytosol"/>
    <property type="evidence" value="ECO:0007669"/>
    <property type="project" value="TreeGrafter"/>
</dbReference>
<dbReference type="Pfam" id="PF13419">
    <property type="entry name" value="HAD_2"/>
    <property type="match status" value="1"/>
</dbReference>
<protein>
    <submittedName>
        <fullName evidence="1">Similar to phosphoglycolate phosphatase, clustered with ribosomal large subunit pseudouridine synthase C</fullName>
    </submittedName>
</protein>
<dbReference type="InterPro" id="IPR023198">
    <property type="entry name" value="PGP-like_dom2"/>
</dbReference>
<dbReference type="SFLD" id="SFLDG01129">
    <property type="entry name" value="C1.5:_HAD__Beta-PGM__Phosphata"/>
    <property type="match status" value="1"/>
</dbReference>
<dbReference type="GO" id="GO:0006281">
    <property type="term" value="P:DNA repair"/>
    <property type="evidence" value="ECO:0007669"/>
    <property type="project" value="TreeGrafter"/>
</dbReference>
<dbReference type="Gene3D" id="1.10.150.240">
    <property type="entry name" value="Putative phosphatase, domain 2"/>
    <property type="match status" value="1"/>
</dbReference>
<dbReference type="GO" id="GO:0008967">
    <property type="term" value="F:phosphoglycolate phosphatase activity"/>
    <property type="evidence" value="ECO:0007669"/>
    <property type="project" value="TreeGrafter"/>
</dbReference>
<dbReference type="AlphaFoldDB" id="A0A3B1BPY0"/>
<dbReference type="InterPro" id="IPR036412">
    <property type="entry name" value="HAD-like_sf"/>
</dbReference>
<dbReference type="InterPro" id="IPR041492">
    <property type="entry name" value="HAD_2"/>
</dbReference>
<dbReference type="Gene3D" id="3.40.50.1000">
    <property type="entry name" value="HAD superfamily/HAD-like"/>
    <property type="match status" value="1"/>
</dbReference>
<sequence length="223" mass="24738">MSNSTQLIVFDWDGTLMDSQARIVNSMAAAIEELALAPRSQQQMSEVIGLGLAEALAILYPQGSPAEHAALTERYRYHFVEANSTPSTLFAGVETMLAELNQQGHFLAIATGKGRRGLDRVLEETGSGRYFHATRCADESFSKPHPQMLLDIMDRLGVDARHTLMIGDTEYDLQMANNASVPCLAVSYGVHDLERLLNCRPLDYVDNIPALHHWLQTRYTFAA</sequence>
<dbReference type="NCBIfam" id="TIGR01549">
    <property type="entry name" value="HAD-SF-IA-v1"/>
    <property type="match status" value="1"/>
</dbReference>